<gene>
    <name evidence="1" type="ORF">llap_18336</name>
</gene>
<accession>A0A2I0TC33</accession>
<reference evidence="2" key="2">
    <citation type="submission" date="2017-12" db="EMBL/GenBank/DDBJ databases">
        <title>Genome sequence of the Bar-tailed Godwit (Limosa lapponica baueri).</title>
        <authorList>
            <person name="Lima N.C.B."/>
            <person name="Parody-Merino A.M."/>
            <person name="Battley P.F."/>
            <person name="Fidler A.E."/>
            <person name="Prosdocimi F."/>
        </authorList>
    </citation>
    <scope>NUCLEOTIDE SEQUENCE [LARGE SCALE GENOMIC DNA]</scope>
</reference>
<dbReference type="AlphaFoldDB" id="A0A2I0TC33"/>
<sequence length="96" mass="10119">MRTAVQFLNTQRSTGVMLRPRDLVLVNGHLNLLALAAQAQGKGRKIVETSASGNCEASNGGSSVCKGKAITSLQACDELLVKIDLIKSFGQVKFSG</sequence>
<protein>
    <submittedName>
        <fullName evidence="1">Uncharacterized protein</fullName>
    </submittedName>
</protein>
<keyword evidence="2" id="KW-1185">Reference proteome</keyword>
<evidence type="ECO:0000313" key="1">
    <source>
        <dbReference type="EMBL" id="PKU31360.1"/>
    </source>
</evidence>
<dbReference type="Proteomes" id="UP000233556">
    <property type="component" value="Unassembled WGS sequence"/>
</dbReference>
<name>A0A2I0TC33_LIMLA</name>
<proteinExistence type="predicted"/>
<organism evidence="1 2">
    <name type="scientific">Limosa lapponica baueri</name>
    <dbReference type="NCBI Taxonomy" id="1758121"/>
    <lineage>
        <taxon>Eukaryota</taxon>
        <taxon>Metazoa</taxon>
        <taxon>Chordata</taxon>
        <taxon>Craniata</taxon>
        <taxon>Vertebrata</taxon>
        <taxon>Euteleostomi</taxon>
        <taxon>Archelosauria</taxon>
        <taxon>Archosauria</taxon>
        <taxon>Dinosauria</taxon>
        <taxon>Saurischia</taxon>
        <taxon>Theropoda</taxon>
        <taxon>Coelurosauria</taxon>
        <taxon>Aves</taxon>
        <taxon>Neognathae</taxon>
        <taxon>Neoaves</taxon>
        <taxon>Charadriiformes</taxon>
        <taxon>Scolopacidae</taxon>
        <taxon>Limosa</taxon>
    </lineage>
</organism>
<reference evidence="2" key="1">
    <citation type="submission" date="2017-11" db="EMBL/GenBank/DDBJ databases">
        <authorList>
            <person name="Lima N.C."/>
            <person name="Parody-Merino A.M."/>
            <person name="Battley P.F."/>
            <person name="Fidler A.E."/>
            <person name="Prosdocimi F."/>
        </authorList>
    </citation>
    <scope>NUCLEOTIDE SEQUENCE [LARGE SCALE GENOMIC DNA]</scope>
</reference>
<evidence type="ECO:0000313" key="2">
    <source>
        <dbReference type="Proteomes" id="UP000233556"/>
    </source>
</evidence>
<dbReference type="EMBL" id="KZ512931">
    <property type="protein sequence ID" value="PKU31360.1"/>
    <property type="molecule type" value="Genomic_DNA"/>
</dbReference>